<comment type="caution">
    <text evidence="1">The sequence shown here is derived from an EMBL/GenBank/DDBJ whole genome shotgun (WGS) entry which is preliminary data.</text>
</comment>
<keyword evidence="2" id="KW-1185">Reference proteome</keyword>
<accession>A0AA35SMH1</accession>
<reference evidence="1" key="1">
    <citation type="submission" date="2023-03" db="EMBL/GenBank/DDBJ databases">
        <authorList>
            <person name="Steffen K."/>
            <person name="Cardenas P."/>
        </authorList>
    </citation>
    <scope>NUCLEOTIDE SEQUENCE</scope>
</reference>
<dbReference type="Gene3D" id="2.60.40.2030">
    <property type="match status" value="1"/>
</dbReference>
<dbReference type="Proteomes" id="UP001174909">
    <property type="component" value="Unassembled WGS sequence"/>
</dbReference>
<gene>
    <name evidence="1" type="ORF">GBAR_LOCUS18528</name>
</gene>
<dbReference type="InterPro" id="IPR038081">
    <property type="entry name" value="CalX-like_sf"/>
</dbReference>
<dbReference type="AlphaFoldDB" id="A0AA35SMH1"/>
<evidence type="ECO:0000313" key="2">
    <source>
        <dbReference type="Proteomes" id="UP001174909"/>
    </source>
</evidence>
<organism evidence="1 2">
    <name type="scientific">Geodia barretti</name>
    <name type="common">Barrett's horny sponge</name>
    <dbReference type="NCBI Taxonomy" id="519541"/>
    <lineage>
        <taxon>Eukaryota</taxon>
        <taxon>Metazoa</taxon>
        <taxon>Porifera</taxon>
        <taxon>Demospongiae</taxon>
        <taxon>Heteroscleromorpha</taxon>
        <taxon>Tetractinellida</taxon>
        <taxon>Astrophorina</taxon>
        <taxon>Geodiidae</taxon>
        <taxon>Geodia</taxon>
    </lineage>
</organism>
<proteinExistence type="predicted"/>
<dbReference type="EMBL" id="CASHTH010002629">
    <property type="protein sequence ID" value="CAI8032810.1"/>
    <property type="molecule type" value="Genomic_DNA"/>
</dbReference>
<evidence type="ECO:0000313" key="1">
    <source>
        <dbReference type="EMBL" id="CAI8032810.1"/>
    </source>
</evidence>
<sequence>VVGAVFQPVTYNVNEDAGTAEVCVAIVARSPAVTMLSGTSIVTPQVIGGSATPGVDFISSFSPAVLLFTAGTPL</sequence>
<name>A0AA35SMH1_GEOBA</name>
<dbReference type="SUPFAM" id="SSF141072">
    <property type="entry name" value="CalX-like"/>
    <property type="match status" value="1"/>
</dbReference>
<feature type="non-terminal residue" evidence="1">
    <location>
        <position position="1"/>
    </location>
</feature>
<protein>
    <submittedName>
        <fullName evidence="1">Uncharacterized protein</fullName>
    </submittedName>
</protein>
<feature type="non-terminal residue" evidence="1">
    <location>
        <position position="74"/>
    </location>
</feature>